<comment type="caution">
    <text evidence="2">The sequence shown here is derived from an EMBL/GenBank/DDBJ whole genome shotgun (WGS) entry which is preliminary data.</text>
</comment>
<sequence length="85" mass="9183">MFIRGFKKIKAQTWALSHFSNSPPRLPSSTPILDSYPRYLVPPTGDASGGLRRGAEERGGEPRREEGSRGERRGAEEKGGEAAGG</sequence>
<dbReference type="AlphaFoldDB" id="A0AAN8GPN0"/>
<proteinExistence type="predicted"/>
<evidence type="ECO:0000313" key="2">
    <source>
        <dbReference type="EMBL" id="KAK5887194.1"/>
    </source>
</evidence>
<keyword evidence="3" id="KW-1185">Reference proteome</keyword>
<reference evidence="2 3" key="1">
    <citation type="journal article" date="2023" name="Mol. Biol. Evol.">
        <title>Genomics of Secondarily Temperate Adaptation in the Only Non-Antarctic Icefish.</title>
        <authorList>
            <person name="Rivera-Colon A.G."/>
            <person name="Rayamajhi N."/>
            <person name="Minhas B.F."/>
            <person name="Madrigal G."/>
            <person name="Bilyk K.T."/>
            <person name="Yoon V."/>
            <person name="Hune M."/>
            <person name="Gregory S."/>
            <person name="Cheng C.H.C."/>
            <person name="Catchen J.M."/>
        </authorList>
    </citation>
    <scope>NUCLEOTIDE SEQUENCE [LARGE SCALE GENOMIC DNA]</scope>
    <source>
        <strain evidence="2">JC2023a</strain>
    </source>
</reference>
<name>A0AAN8GPN0_9TELE</name>
<evidence type="ECO:0000256" key="1">
    <source>
        <dbReference type="SAM" id="MobiDB-lite"/>
    </source>
</evidence>
<feature type="compositionally biased region" description="Polar residues" evidence="1">
    <location>
        <begin position="18"/>
        <end position="32"/>
    </location>
</feature>
<dbReference type="Proteomes" id="UP001335648">
    <property type="component" value="Unassembled WGS sequence"/>
</dbReference>
<evidence type="ECO:0000313" key="3">
    <source>
        <dbReference type="Proteomes" id="UP001335648"/>
    </source>
</evidence>
<gene>
    <name evidence="2" type="ORF">CesoFtcFv8_015820</name>
</gene>
<organism evidence="2 3">
    <name type="scientific">Champsocephalus esox</name>
    <name type="common">pike icefish</name>
    <dbReference type="NCBI Taxonomy" id="159716"/>
    <lineage>
        <taxon>Eukaryota</taxon>
        <taxon>Metazoa</taxon>
        <taxon>Chordata</taxon>
        <taxon>Craniata</taxon>
        <taxon>Vertebrata</taxon>
        <taxon>Euteleostomi</taxon>
        <taxon>Actinopterygii</taxon>
        <taxon>Neopterygii</taxon>
        <taxon>Teleostei</taxon>
        <taxon>Neoteleostei</taxon>
        <taxon>Acanthomorphata</taxon>
        <taxon>Eupercaria</taxon>
        <taxon>Perciformes</taxon>
        <taxon>Notothenioidei</taxon>
        <taxon>Channichthyidae</taxon>
        <taxon>Champsocephalus</taxon>
    </lineage>
</organism>
<feature type="region of interest" description="Disordered" evidence="1">
    <location>
        <begin position="18"/>
        <end position="85"/>
    </location>
</feature>
<feature type="compositionally biased region" description="Basic and acidic residues" evidence="1">
    <location>
        <begin position="53"/>
        <end position="85"/>
    </location>
</feature>
<dbReference type="EMBL" id="JAULUE010002058">
    <property type="protein sequence ID" value="KAK5887194.1"/>
    <property type="molecule type" value="Genomic_DNA"/>
</dbReference>
<protein>
    <submittedName>
        <fullName evidence="2">Uncharacterized protein</fullName>
    </submittedName>
</protein>
<accession>A0AAN8GPN0</accession>